<dbReference type="GO" id="GO:0000981">
    <property type="term" value="F:DNA-binding transcription factor activity, RNA polymerase II-specific"/>
    <property type="evidence" value="ECO:0007669"/>
    <property type="project" value="TreeGrafter"/>
</dbReference>
<evidence type="ECO:0000256" key="4">
    <source>
        <dbReference type="ARBA" id="ARBA00022833"/>
    </source>
</evidence>
<evidence type="ECO:0000313" key="9">
    <source>
        <dbReference type="EMBL" id="CDW23321.1"/>
    </source>
</evidence>
<feature type="domain" description="C2H2-type" evidence="8">
    <location>
        <begin position="177"/>
        <end position="204"/>
    </location>
</feature>
<dbReference type="Gene3D" id="3.30.160.60">
    <property type="entry name" value="Classic Zinc Finger"/>
    <property type="match status" value="3"/>
</dbReference>
<feature type="domain" description="C2H2-type" evidence="8">
    <location>
        <begin position="120"/>
        <end position="147"/>
    </location>
</feature>
<evidence type="ECO:0000256" key="3">
    <source>
        <dbReference type="ARBA" id="ARBA00022771"/>
    </source>
</evidence>
<evidence type="ECO:0000259" key="8">
    <source>
        <dbReference type="PROSITE" id="PS50157"/>
    </source>
</evidence>
<name>A0A0K2TCY0_LEPSM</name>
<dbReference type="Pfam" id="PF00096">
    <property type="entry name" value="zf-C2H2"/>
    <property type="match status" value="2"/>
</dbReference>
<keyword evidence="3 6" id="KW-0863">Zinc-finger</keyword>
<feature type="domain" description="C2H2-type" evidence="8">
    <location>
        <begin position="148"/>
        <end position="176"/>
    </location>
</feature>
<dbReference type="EMBL" id="HACA01005960">
    <property type="protein sequence ID" value="CDW23321.1"/>
    <property type="molecule type" value="Transcribed_RNA"/>
</dbReference>
<protein>
    <recommendedName>
        <fullName evidence="8">C2H2-type domain-containing protein</fullName>
    </recommendedName>
</protein>
<dbReference type="FunFam" id="3.30.160.60:FF:000159">
    <property type="entry name" value="Mds1 and evi1 complex locus protein"/>
    <property type="match status" value="1"/>
</dbReference>
<evidence type="ECO:0000256" key="5">
    <source>
        <dbReference type="ARBA" id="ARBA00023242"/>
    </source>
</evidence>
<sequence length="264" mass="30650">MHETTYDTQPLVLHVGHFLLSLRDHQMAFAEHQPTLDSSIMSPSQHLPPIDLRFSKIKNLDSSFEKDQPLDLSFKSSKTGNENKDLYVDENLNVRSSPRKQSKKYNESLEKSSIKKNERYECKFCGKSFPRSANLTRHLRTHTGEQPYKCSFCDRSFSISSNLQRHVRNIHHKEKPYRCIHCERCFGQQTNLDRHLKKHENDGPTIFGSIRKSKDRKFSSSSYLVLSRKELCQIRKPSPSNKKTDNIDVTIEESDDSDKSSSDD</sequence>
<dbReference type="PROSITE" id="PS50157">
    <property type="entry name" value="ZINC_FINGER_C2H2_2"/>
    <property type="match status" value="3"/>
</dbReference>
<dbReference type="AlphaFoldDB" id="A0A0K2TCY0"/>
<evidence type="ECO:0000256" key="6">
    <source>
        <dbReference type="PROSITE-ProRule" id="PRU00042"/>
    </source>
</evidence>
<dbReference type="SUPFAM" id="SSF57667">
    <property type="entry name" value="beta-beta-alpha zinc fingers"/>
    <property type="match status" value="2"/>
</dbReference>
<dbReference type="InterPro" id="IPR013087">
    <property type="entry name" value="Znf_C2H2_type"/>
</dbReference>
<dbReference type="PANTHER" id="PTHR23235">
    <property type="entry name" value="KRUEPPEL-LIKE TRANSCRIPTION FACTOR"/>
    <property type="match status" value="1"/>
</dbReference>
<dbReference type="SMART" id="SM00355">
    <property type="entry name" value="ZnF_C2H2"/>
    <property type="match status" value="3"/>
</dbReference>
<keyword evidence="1" id="KW-0479">Metal-binding</keyword>
<dbReference type="FunFam" id="3.30.160.60:FF:000653">
    <property type="entry name" value="Zinc finger protein Pegasus"/>
    <property type="match status" value="1"/>
</dbReference>
<dbReference type="FunFam" id="3.30.160.60:FF:000112">
    <property type="entry name" value="Mds1 and evi1 complex locus protein"/>
    <property type="match status" value="1"/>
</dbReference>
<evidence type="ECO:0000256" key="2">
    <source>
        <dbReference type="ARBA" id="ARBA00022737"/>
    </source>
</evidence>
<reference evidence="9" key="1">
    <citation type="submission" date="2014-05" db="EMBL/GenBank/DDBJ databases">
        <authorList>
            <person name="Chronopoulou M."/>
        </authorList>
    </citation>
    <scope>NUCLEOTIDE SEQUENCE</scope>
    <source>
        <tissue evidence="9">Whole organism</tissue>
    </source>
</reference>
<accession>A0A0K2TCY0</accession>
<keyword evidence="5" id="KW-0539">Nucleus</keyword>
<dbReference type="InterPro" id="IPR036236">
    <property type="entry name" value="Znf_C2H2_sf"/>
</dbReference>
<dbReference type="OrthoDB" id="9368434at2759"/>
<dbReference type="GO" id="GO:0000978">
    <property type="term" value="F:RNA polymerase II cis-regulatory region sequence-specific DNA binding"/>
    <property type="evidence" value="ECO:0007669"/>
    <property type="project" value="TreeGrafter"/>
</dbReference>
<feature type="region of interest" description="Disordered" evidence="7">
    <location>
        <begin position="235"/>
        <end position="264"/>
    </location>
</feature>
<keyword evidence="4" id="KW-0862">Zinc</keyword>
<dbReference type="PROSITE" id="PS00028">
    <property type="entry name" value="ZINC_FINGER_C2H2_1"/>
    <property type="match status" value="3"/>
</dbReference>
<dbReference type="GO" id="GO:0008270">
    <property type="term" value="F:zinc ion binding"/>
    <property type="evidence" value="ECO:0007669"/>
    <property type="project" value="UniProtKB-KW"/>
</dbReference>
<evidence type="ECO:0000256" key="7">
    <source>
        <dbReference type="SAM" id="MobiDB-lite"/>
    </source>
</evidence>
<dbReference type="PANTHER" id="PTHR23235:SF142">
    <property type="entry name" value="ZINC FINGER PROTEIN 384"/>
    <property type="match status" value="1"/>
</dbReference>
<organism evidence="9">
    <name type="scientific">Lepeophtheirus salmonis</name>
    <name type="common">Salmon louse</name>
    <name type="synonym">Caligus salmonis</name>
    <dbReference type="NCBI Taxonomy" id="72036"/>
    <lineage>
        <taxon>Eukaryota</taxon>
        <taxon>Metazoa</taxon>
        <taxon>Ecdysozoa</taxon>
        <taxon>Arthropoda</taxon>
        <taxon>Crustacea</taxon>
        <taxon>Multicrustacea</taxon>
        <taxon>Hexanauplia</taxon>
        <taxon>Copepoda</taxon>
        <taxon>Siphonostomatoida</taxon>
        <taxon>Caligidae</taxon>
        <taxon>Lepeophtheirus</taxon>
    </lineage>
</organism>
<keyword evidence="2" id="KW-0677">Repeat</keyword>
<evidence type="ECO:0000256" key="1">
    <source>
        <dbReference type="ARBA" id="ARBA00022723"/>
    </source>
</evidence>
<proteinExistence type="predicted"/>